<keyword evidence="1" id="KW-0863">Zinc-finger</keyword>
<organism evidence="5 6">
    <name type="scientific">Trichobilharzia regenti</name>
    <name type="common">Nasal bird schistosome</name>
    <dbReference type="NCBI Taxonomy" id="157069"/>
    <lineage>
        <taxon>Eukaryota</taxon>
        <taxon>Metazoa</taxon>
        <taxon>Spiralia</taxon>
        <taxon>Lophotrochozoa</taxon>
        <taxon>Platyhelminthes</taxon>
        <taxon>Trematoda</taxon>
        <taxon>Digenea</taxon>
        <taxon>Strigeidida</taxon>
        <taxon>Schistosomatoidea</taxon>
        <taxon>Schistosomatidae</taxon>
        <taxon>Trichobilharzia</taxon>
    </lineage>
</organism>
<dbReference type="AlphaFoldDB" id="A0AA85JP03"/>
<feature type="compositionally biased region" description="Polar residues" evidence="3">
    <location>
        <begin position="125"/>
        <end position="144"/>
    </location>
</feature>
<keyword evidence="1" id="KW-0862">Zinc</keyword>
<proteinExistence type="predicted"/>
<accession>A0AA85JP03</accession>
<feature type="coiled-coil region" evidence="2">
    <location>
        <begin position="49"/>
        <end position="83"/>
    </location>
</feature>
<keyword evidence="2" id="KW-0175">Coiled coil</keyword>
<dbReference type="PROSITE" id="PS50157">
    <property type="entry name" value="ZINC_FINGER_C2H2_2"/>
    <property type="match status" value="1"/>
</dbReference>
<reference evidence="5" key="1">
    <citation type="submission" date="2022-06" db="EMBL/GenBank/DDBJ databases">
        <authorList>
            <person name="Berger JAMES D."/>
            <person name="Berger JAMES D."/>
        </authorList>
    </citation>
    <scope>NUCLEOTIDE SEQUENCE [LARGE SCALE GENOMIC DNA]</scope>
</reference>
<feature type="compositionally biased region" description="Polar residues" evidence="3">
    <location>
        <begin position="167"/>
        <end position="179"/>
    </location>
</feature>
<keyword evidence="1" id="KW-0479">Metal-binding</keyword>
<feature type="region of interest" description="Disordered" evidence="3">
    <location>
        <begin position="123"/>
        <end position="201"/>
    </location>
</feature>
<dbReference type="PROSITE" id="PS00028">
    <property type="entry name" value="ZINC_FINGER_C2H2_1"/>
    <property type="match status" value="1"/>
</dbReference>
<feature type="region of interest" description="Disordered" evidence="3">
    <location>
        <begin position="468"/>
        <end position="488"/>
    </location>
</feature>
<reference evidence="6" key="2">
    <citation type="submission" date="2023-11" db="UniProtKB">
        <authorList>
            <consortium name="WormBaseParasite"/>
        </authorList>
    </citation>
    <scope>IDENTIFICATION</scope>
</reference>
<feature type="domain" description="C2H2-type" evidence="4">
    <location>
        <begin position="410"/>
        <end position="438"/>
    </location>
</feature>
<evidence type="ECO:0000313" key="5">
    <source>
        <dbReference type="Proteomes" id="UP000050795"/>
    </source>
</evidence>
<evidence type="ECO:0000313" key="6">
    <source>
        <dbReference type="WBParaSite" id="TREG1_44090.2"/>
    </source>
</evidence>
<keyword evidence="5" id="KW-1185">Reference proteome</keyword>
<dbReference type="Proteomes" id="UP000050795">
    <property type="component" value="Unassembled WGS sequence"/>
</dbReference>
<dbReference type="InterPro" id="IPR013087">
    <property type="entry name" value="Znf_C2H2_type"/>
</dbReference>
<feature type="compositionally biased region" description="Basic and acidic residues" evidence="3">
    <location>
        <begin position="470"/>
        <end position="488"/>
    </location>
</feature>
<dbReference type="WBParaSite" id="TREG1_44090.2">
    <property type="protein sequence ID" value="TREG1_44090.2"/>
    <property type="gene ID" value="TREG1_44090"/>
</dbReference>
<evidence type="ECO:0000256" key="1">
    <source>
        <dbReference type="PROSITE-ProRule" id="PRU00042"/>
    </source>
</evidence>
<evidence type="ECO:0000259" key="4">
    <source>
        <dbReference type="PROSITE" id="PS50157"/>
    </source>
</evidence>
<protein>
    <recommendedName>
        <fullName evidence="4">C2H2-type domain-containing protein</fullName>
    </recommendedName>
</protein>
<evidence type="ECO:0000256" key="3">
    <source>
        <dbReference type="SAM" id="MobiDB-lite"/>
    </source>
</evidence>
<evidence type="ECO:0000256" key="2">
    <source>
        <dbReference type="SAM" id="Coils"/>
    </source>
</evidence>
<dbReference type="GO" id="GO:0008270">
    <property type="term" value="F:zinc ion binding"/>
    <property type="evidence" value="ECO:0007669"/>
    <property type="project" value="UniProtKB-KW"/>
</dbReference>
<name>A0AA85JP03_TRIRE</name>
<sequence length="508" mass="56928">MHNKLKDLEYAYIKTLIGLRTSLSKEVSASISRIRRQFQRAQNGVDSEVLRLQNENESLKRSLKHMENVMKGKEMEINGLRRQVQSFSSGGAMCTVCSRKTNVTVDSGAGRCITKSILNHKRPHLNTSASDGASVLTSSSSAKQPINKRPCVQDSVTDSIPDDRVGTTPTGTRKSPSGESQHDETSDTESTTLTNSVFPVDSLSPPSEIYDASLAIKNAINHNDLVDYDATCQDSSVQDQLQLPKKRNVHQFLYNRRNRPVGAASAPRKITNKLLTSGFNSDVRRYKAEDKHRPSCHHFRPTAPTKPRSDDTGDDVSSPSGFLEAETIPLPVSVTSEYPKNLKLKIHLPSIGGSPTRDDADFKCPLPPECRNPADNILHSSTNIHAKVNADHIIPEEADANKENIKKNIFTCDHCDRVYKRRTSLHRHQNEAHLKDDKVRAKKSFNNRCPSTPTGFWDLDLEQCESNDNVDEKENTKDIDKNGVEDTSHYGLRRRRHPLSFRSIQRDM</sequence>
<feature type="region of interest" description="Disordered" evidence="3">
    <location>
        <begin position="287"/>
        <end position="323"/>
    </location>
</feature>